<evidence type="ECO:0000256" key="12">
    <source>
        <dbReference type="SAM" id="MobiDB-lite"/>
    </source>
</evidence>
<feature type="domain" description="C2H2-type" evidence="13">
    <location>
        <begin position="219"/>
        <end position="247"/>
    </location>
</feature>
<feature type="domain" description="C2H2-type" evidence="13">
    <location>
        <begin position="932"/>
        <end position="959"/>
    </location>
</feature>
<dbReference type="GO" id="GO:0005634">
    <property type="term" value="C:nucleus"/>
    <property type="evidence" value="ECO:0007669"/>
    <property type="project" value="UniProtKB-SubCell"/>
</dbReference>
<dbReference type="PANTHER" id="PTHR24379">
    <property type="entry name" value="KRAB AND ZINC FINGER DOMAIN-CONTAINING"/>
    <property type="match status" value="1"/>
</dbReference>
<evidence type="ECO:0000256" key="3">
    <source>
        <dbReference type="ARBA" id="ARBA00022723"/>
    </source>
</evidence>
<dbReference type="PROSITE" id="PS00028">
    <property type="entry name" value="ZINC_FINGER_C2H2_1"/>
    <property type="match status" value="12"/>
</dbReference>
<gene>
    <name evidence="14" type="ORF">Pcinc_028036</name>
</gene>
<dbReference type="PANTHER" id="PTHR24379:SF127">
    <property type="entry name" value="BLOODY FINGERS-RELATED"/>
    <property type="match status" value="1"/>
</dbReference>
<dbReference type="Proteomes" id="UP001286313">
    <property type="component" value="Unassembled WGS sequence"/>
</dbReference>
<dbReference type="SUPFAM" id="SSF57667">
    <property type="entry name" value="beta-beta-alpha zinc fingers"/>
    <property type="match status" value="6"/>
</dbReference>
<proteinExistence type="inferred from homology"/>
<sequence>MKSALLLLQEVATTQHSITTQCLPPPMDSEKTSVDQYWDPSDFQSPAQCHRVKDNMEKCEDAIHPAPKQASSSNDAKQAHNSVPYFSVQCPSCTTTYHSNQDLRKHYKVAHLDIKIIKCTLCDMEVRSGIDSYLSHQKTHTAKGKFQKCKKIQGGSKRTCKCPKCDKQVSYSSLKRHINYSHTGEKIYTCPDCPASYFDASNLLNHRKRNHMGQEVRRHLCEVCGKKFLQPSDLRTHVAGVHDNVKKYVCEYCGVGFKISSALMYHRRVHTGEKPHSCHVCKASFMKPNALARHIRRVHCLEYQGKYRKRVRPTQPFHSQATSSQVSHLDYDCKKKDKGMERMKIPHLLPRNLSISQEQISRGKDGEPVQDSECHLTPDMQFLASSSEAQVVIPTTTSAAQDSPSFHEITILRPVAPSLHTASDIITSTPCLWHNTFQPSYDEQDGTMSGLLVSHDDSQQSYSTVISITTTTTAITTPATTMVVGGVGGEVTPVPSSPAPARRIVTVPSAFRKCPHCPTIFMDKTQLAQHLAQQHQDQQKERNCHMCTQSFLTYEDNTACDTCLQALRQKIVPGKVTGQTAETAKSSITQCGHCHMAFNSTILAQIHCLSTGHNPDLLTSSPCANKPQESSEAMTDVQEAKTSDIGCSTLTTTSTITCSKGRRGRRRRLIRNNQTLCEICGEECGSVSGLYAHLHANHPNLFPCQCRVCGRGFSQEAGAREHERRHALGELQCPACPLRFSHLSHLHQHTRTHHPNFTNFPCQYCGSVTPTVDALHSHIKVHHGDRLGLPPAFRCNQCHQTFHTGKALASHRSSRHPGTVECSLCGTRVGSRYLSKHINAVHTKEKVHRCNQCGKHFYSRTSLTGHQKRQHGPRKHLCHLCGKGYVHNVELQRHLKAHRNQRDFKCEFCSRSYLKAVDLTYHRRSHTGERPHHCHLCPEAFIKPLGLRKHMLKHTSTQKGNRLKYSKKKIEELTSSVLKQDGGENERKEEENEKEANESQTHKESSDLTLTQPPPPENISEAPHVNTVFQDTPITVPLTQPQSHIQSDIHPLTSSDLHVQQLTVSGIDSGQLEGQLELSPVVENLGSGELLKLDRDLLLESEEGVAEDENDDEGKSEGKGIGGDRADRELTTPAQPVKVIYVQFVEETDGWRSDPPL</sequence>
<feature type="domain" description="C2H2-type" evidence="13">
    <location>
        <begin position="512"/>
        <end position="540"/>
    </location>
</feature>
<keyword evidence="15" id="KW-1185">Reference proteome</keyword>
<evidence type="ECO:0000313" key="15">
    <source>
        <dbReference type="Proteomes" id="UP001286313"/>
    </source>
</evidence>
<feature type="domain" description="C2H2-type" evidence="13">
    <location>
        <begin position="276"/>
        <end position="304"/>
    </location>
</feature>
<evidence type="ECO:0000256" key="5">
    <source>
        <dbReference type="ARBA" id="ARBA00022771"/>
    </source>
</evidence>
<accession>A0AAE1F2Q4</accession>
<reference evidence="14" key="1">
    <citation type="submission" date="2023-10" db="EMBL/GenBank/DDBJ databases">
        <title>Genome assemblies of two species of porcelain crab, Petrolisthes cinctipes and Petrolisthes manimaculis (Anomura: Porcellanidae).</title>
        <authorList>
            <person name="Angst P."/>
        </authorList>
    </citation>
    <scope>NUCLEOTIDE SEQUENCE</scope>
    <source>
        <strain evidence="14">PB745_01</strain>
        <tissue evidence="14">Gill</tissue>
    </source>
</reference>
<feature type="domain" description="C2H2-type" evidence="13">
    <location>
        <begin position="731"/>
        <end position="753"/>
    </location>
</feature>
<keyword evidence="10" id="KW-0539">Nucleus</keyword>
<feature type="compositionally biased region" description="Basic and acidic residues" evidence="12">
    <location>
        <begin position="981"/>
        <end position="1006"/>
    </location>
</feature>
<feature type="domain" description="C2H2-type" evidence="13">
    <location>
        <begin position="188"/>
        <end position="216"/>
    </location>
</feature>
<feature type="domain" description="C2H2-type" evidence="13">
    <location>
        <begin position="876"/>
        <end position="903"/>
    </location>
</feature>
<keyword evidence="6" id="KW-0862">Zinc</keyword>
<evidence type="ECO:0000259" key="13">
    <source>
        <dbReference type="PROSITE" id="PS50157"/>
    </source>
</evidence>
<comment type="subcellular location">
    <subcellularLocation>
        <location evidence="1">Nucleus</location>
    </subcellularLocation>
</comment>
<dbReference type="FunFam" id="3.30.160.60:FF:001370">
    <property type="entry name" value="Zinc finger protein"/>
    <property type="match status" value="1"/>
</dbReference>
<evidence type="ECO:0000256" key="10">
    <source>
        <dbReference type="ARBA" id="ARBA00023242"/>
    </source>
</evidence>
<dbReference type="AlphaFoldDB" id="A0AAE1F2Q4"/>
<feature type="compositionally biased region" description="Basic and acidic residues" evidence="12">
    <location>
        <begin position="1113"/>
        <end position="1130"/>
    </location>
</feature>
<evidence type="ECO:0000313" key="14">
    <source>
        <dbReference type="EMBL" id="KAK3866429.1"/>
    </source>
</evidence>
<evidence type="ECO:0000256" key="4">
    <source>
        <dbReference type="ARBA" id="ARBA00022737"/>
    </source>
</evidence>
<feature type="domain" description="C2H2-type" evidence="13">
    <location>
        <begin position="760"/>
        <end position="787"/>
    </location>
</feature>
<feature type="domain" description="C2H2-type" evidence="13">
    <location>
        <begin position="904"/>
        <end position="931"/>
    </location>
</feature>
<dbReference type="InterPro" id="IPR036236">
    <property type="entry name" value="Znf_C2H2_sf"/>
</dbReference>
<evidence type="ECO:0000256" key="8">
    <source>
        <dbReference type="ARBA" id="ARBA00023125"/>
    </source>
</evidence>
<evidence type="ECO:0000256" key="2">
    <source>
        <dbReference type="ARBA" id="ARBA00006991"/>
    </source>
</evidence>
<organism evidence="14 15">
    <name type="scientific">Petrolisthes cinctipes</name>
    <name type="common">Flat porcelain crab</name>
    <dbReference type="NCBI Taxonomy" id="88211"/>
    <lineage>
        <taxon>Eukaryota</taxon>
        <taxon>Metazoa</taxon>
        <taxon>Ecdysozoa</taxon>
        <taxon>Arthropoda</taxon>
        <taxon>Crustacea</taxon>
        <taxon>Multicrustacea</taxon>
        <taxon>Malacostraca</taxon>
        <taxon>Eumalacostraca</taxon>
        <taxon>Eucarida</taxon>
        <taxon>Decapoda</taxon>
        <taxon>Pleocyemata</taxon>
        <taxon>Anomura</taxon>
        <taxon>Galatheoidea</taxon>
        <taxon>Porcellanidae</taxon>
        <taxon>Petrolisthes</taxon>
    </lineage>
</organism>
<feature type="domain" description="C2H2-type" evidence="13">
    <location>
        <begin position="702"/>
        <end position="727"/>
    </location>
</feature>
<keyword evidence="5 11" id="KW-0863">Zinc-finger</keyword>
<dbReference type="Gene3D" id="3.30.160.60">
    <property type="entry name" value="Classic Zinc Finger"/>
    <property type="match status" value="11"/>
</dbReference>
<dbReference type="GO" id="GO:0000977">
    <property type="term" value="F:RNA polymerase II transcription regulatory region sequence-specific DNA binding"/>
    <property type="evidence" value="ECO:0007669"/>
    <property type="project" value="TreeGrafter"/>
</dbReference>
<feature type="region of interest" description="Disordered" evidence="12">
    <location>
        <begin position="975"/>
        <end position="1022"/>
    </location>
</feature>
<feature type="domain" description="C2H2-type" evidence="13">
    <location>
        <begin position="248"/>
        <end position="275"/>
    </location>
</feature>
<comment type="similarity">
    <text evidence="2">Belongs to the krueppel C2H2-type zinc-finger protein family.</text>
</comment>
<comment type="caution">
    <text evidence="14">The sequence shown here is derived from an EMBL/GenBank/DDBJ whole genome shotgun (WGS) entry which is preliminary data.</text>
</comment>
<dbReference type="InterPro" id="IPR013087">
    <property type="entry name" value="Znf_C2H2_type"/>
</dbReference>
<dbReference type="EMBL" id="JAWQEG010003399">
    <property type="protein sequence ID" value="KAK3866429.1"/>
    <property type="molecule type" value="Genomic_DNA"/>
</dbReference>
<dbReference type="PROSITE" id="PS50157">
    <property type="entry name" value="ZINC_FINGER_C2H2_2"/>
    <property type="match status" value="14"/>
</dbReference>
<name>A0AAE1F2Q4_PETCI</name>
<evidence type="ECO:0000256" key="7">
    <source>
        <dbReference type="ARBA" id="ARBA00023015"/>
    </source>
</evidence>
<feature type="domain" description="C2H2-type" evidence="13">
    <location>
        <begin position="88"/>
        <end position="116"/>
    </location>
</feature>
<keyword evidence="7" id="KW-0805">Transcription regulation</keyword>
<feature type="region of interest" description="Disordered" evidence="12">
    <location>
        <begin position="1103"/>
        <end position="1132"/>
    </location>
</feature>
<dbReference type="SMART" id="SM00355">
    <property type="entry name" value="ZnF_C2H2"/>
    <property type="match status" value="19"/>
</dbReference>
<keyword evidence="9" id="KW-0804">Transcription</keyword>
<dbReference type="GO" id="GO:0000981">
    <property type="term" value="F:DNA-binding transcription factor activity, RNA polymerase II-specific"/>
    <property type="evidence" value="ECO:0007669"/>
    <property type="project" value="TreeGrafter"/>
</dbReference>
<feature type="compositionally biased region" description="Acidic residues" evidence="12">
    <location>
        <begin position="1103"/>
        <end position="1112"/>
    </location>
</feature>
<evidence type="ECO:0000256" key="6">
    <source>
        <dbReference type="ARBA" id="ARBA00022833"/>
    </source>
</evidence>
<dbReference type="GO" id="GO:0008270">
    <property type="term" value="F:zinc ion binding"/>
    <property type="evidence" value="ECO:0007669"/>
    <property type="project" value="UniProtKB-KW"/>
</dbReference>
<dbReference type="Pfam" id="PF00096">
    <property type="entry name" value="zf-C2H2"/>
    <property type="match status" value="2"/>
</dbReference>
<feature type="domain" description="C2H2-type" evidence="13">
    <location>
        <begin position="793"/>
        <end position="821"/>
    </location>
</feature>
<keyword evidence="3" id="KW-0479">Metal-binding</keyword>
<keyword evidence="8" id="KW-0238">DNA-binding</keyword>
<evidence type="ECO:0000256" key="1">
    <source>
        <dbReference type="ARBA" id="ARBA00004123"/>
    </source>
</evidence>
<evidence type="ECO:0000256" key="9">
    <source>
        <dbReference type="ARBA" id="ARBA00023163"/>
    </source>
</evidence>
<feature type="domain" description="C2H2-type" evidence="13">
    <location>
        <begin position="848"/>
        <end position="876"/>
    </location>
</feature>
<evidence type="ECO:0000256" key="11">
    <source>
        <dbReference type="PROSITE-ProRule" id="PRU00042"/>
    </source>
</evidence>
<keyword evidence="4" id="KW-0677">Repeat</keyword>
<protein>
    <recommendedName>
        <fullName evidence="13">C2H2-type domain-containing protein</fullName>
    </recommendedName>
</protein>